<organism evidence="2 3">
    <name type="scientific">Chondrus crispus</name>
    <name type="common">Carrageen Irish moss</name>
    <name type="synonym">Polymorpha crispa</name>
    <dbReference type="NCBI Taxonomy" id="2769"/>
    <lineage>
        <taxon>Eukaryota</taxon>
        <taxon>Rhodophyta</taxon>
        <taxon>Florideophyceae</taxon>
        <taxon>Rhodymeniophycidae</taxon>
        <taxon>Gigartinales</taxon>
        <taxon>Gigartinaceae</taxon>
        <taxon>Chondrus</taxon>
    </lineage>
</organism>
<evidence type="ECO:0000313" key="3">
    <source>
        <dbReference type="Proteomes" id="UP000012073"/>
    </source>
</evidence>
<protein>
    <submittedName>
        <fullName evidence="2">Uncharacterized protein</fullName>
    </submittedName>
</protein>
<evidence type="ECO:0000256" key="1">
    <source>
        <dbReference type="SAM" id="MobiDB-lite"/>
    </source>
</evidence>
<feature type="region of interest" description="Disordered" evidence="1">
    <location>
        <begin position="65"/>
        <end position="86"/>
    </location>
</feature>
<feature type="compositionally biased region" description="Low complexity" evidence="1">
    <location>
        <begin position="131"/>
        <end position="144"/>
    </location>
</feature>
<evidence type="ECO:0000313" key="2">
    <source>
        <dbReference type="EMBL" id="CDF37072.1"/>
    </source>
</evidence>
<feature type="region of interest" description="Disordered" evidence="1">
    <location>
        <begin position="115"/>
        <end position="176"/>
    </location>
</feature>
<accession>R7QEY3</accession>
<dbReference type="Proteomes" id="UP000012073">
    <property type="component" value="Unassembled WGS sequence"/>
</dbReference>
<name>R7QEY3_CHOCR</name>
<dbReference type="RefSeq" id="XP_005716891.1">
    <property type="nucleotide sequence ID" value="XM_005716834.1"/>
</dbReference>
<dbReference type="KEGG" id="ccp:CHC_T00005251001"/>
<sequence>MGDQARRSHAKSGIFGALKSPVPEHDAEGRRSLTRVNSSRTTEALQLREALQKSSSRMNRKLLINELSSPRRGANQNQFADTDELDDLEDDEDFAVASFRGKSLLESLELNVRSAKSSGRHSMFARMDTQSPTSKKSEQSVSSKVFKDRVAARFKSTTKSARKVSSADSTEENWEQ</sequence>
<dbReference type="EMBL" id="HG001812">
    <property type="protein sequence ID" value="CDF37072.1"/>
    <property type="molecule type" value="Genomic_DNA"/>
</dbReference>
<feature type="compositionally biased region" description="Basic and acidic residues" evidence="1">
    <location>
        <begin position="22"/>
        <end position="31"/>
    </location>
</feature>
<gene>
    <name evidence="2" type="ORF">CHC_T00005251001</name>
</gene>
<feature type="region of interest" description="Disordered" evidence="1">
    <location>
        <begin position="1"/>
        <end position="41"/>
    </location>
</feature>
<dbReference type="AlphaFoldDB" id="R7QEY3"/>
<dbReference type="Gramene" id="CDF37072">
    <property type="protein sequence ID" value="CDF37072"/>
    <property type="gene ID" value="CHC_T00005251001"/>
</dbReference>
<reference evidence="3" key="1">
    <citation type="journal article" date="2013" name="Proc. Natl. Acad. Sci. U.S.A.">
        <title>Genome structure and metabolic features in the red seaweed Chondrus crispus shed light on evolution of the Archaeplastida.</title>
        <authorList>
            <person name="Collen J."/>
            <person name="Porcel B."/>
            <person name="Carre W."/>
            <person name="Ball S.G."/>
            <person name="Chaparro C."/>
            <person name="Tonon T."/>
            <person name="Barbeyron T."/>
            <person name="Michel G."/>
            <person name="Noel B."/>
            <person name="Valentin K."/>
            <person name="Elias M."/>
            <person name="Artiguenave F."/>
            <person name="Arun A."/>
            <person name="Aury J.M."/>
            <person name="Barbosa-Neto J.F."/>
            <person name="Bothwell J.H."/>
            <person name="Bouget F.Y."/>
            <person name="Brillet L."/>
            <person name="Cabello-Hurtado F."/>
            <person name="Capella-Gutierrez S."/>
            <person name="Charrier B."/>
            <person name="Cladiere L."/>
            <person name="Cock J.M."/>
            <person name="Coelho S.M."/>
            <person name="Colleoni C."/>
            <person name="Czjzek M."/>
            <person name="Da Silva C."/>
            <person name="Delage L."/>
            <person name="Denoeud F."/>
            <person name="Deschamps P."/>
            <person name="Dittami S.M."/>
            <person name="Gabaldon T."/>
            <person name="Gachon C.M."/>
            <person name="Groisillier A."/>
            <person name="Herve C."/>
            <person name="Jabbari K."/>
            <person name="Katinka M."/>
            <person name="Kloareg B."/>
            <person name="Kowalczyk N."/>
            <person name="Labadie K."/>
            <person name="Leblanc C."/>
            <person name="Lopez P.J."/>
            <person name="McLachlan D.H."/>
            <person name="Meslet-Cladiere L."/>
            <person name="Moustafa A."/>
            <person name="Nehr Z."/>
            <person name="Nyvall Collen P."/>
            <person name="Panaud O."/>
            <person name="Partensky F."/>
            <person name="Poulain J."/>
            <person name="Rensing S.A."/>
            <person name="Rousvoal S."/>
            <person name="Samson G."/>
            <person name="Symeonidi A."/>
            <person name="Weissenbach J."/>
            <person name="Zambounis A."/>
            <person name="Wincker P."/>
            <person name="Boyen C."/>
        </authorList>
    </citation>
    <scope>NUCLEOTIDE SEQUENCE [LARGE SCALE GENOMIC DNA]</scope>
    <source>
        <strain evidence="3">cv. Stackhouse</strain>
    </source>
</reference>
<keyword evidence="3" id="KW-1185">Reference proteome</keyword>
<dbReference type="GeneID" id="17324610"/>
<proteinExistence type="predicted"/>